<dbReference type="Proteomes" id="UP001183777">
    <property type="component" value="Unassembled WGS sequence"/>
</dbReference>
<feature type="region of interest" description="Disordered" evidence="1">
    <location>
        <begin position="1"/>
        <end position="31"/>
    </location>
</feature>
<organism evidence="2 3">
    <name type="scientific">Streptomyces salyersiae</name>
    <dbReference type="NCBI Taxonomy" id="3075530"/>
    <lineage>
        <taxon>Bacteria</taxon>
        <taxon>Bacillati</taxon>
        <taxon>Actinomycetota</taxon>
        <taxon>Actinomycetes</taxon>
        <taxon>Kitasatosporales</taxon>
        <taxon>Streptomycetaceae</taxon>
        <taxon>Streptomyces</taxon>
    </lineage>
</organism>
<dbReference type="RefSeq" id="WP_311660305.1">
    <property type="nucleotide sequence ID" value="NZ_JAVREX010000013.1"/>
</dbReference>
<comment type="caution">
    <text evidence="2">The sequence shown here is derived from an EMBL/GenBank/DDBJ whole genome shotgun (WGS) entry which is preliminary data.</text>
</comment>
<protein>
    <submittedName>
        <fullName evidence="2">Uncharacterized protein</fullName>
    </submittedName>
</protein>
<keyword evidence="3" id="KW-1185">Reference proteome</keyword>
<accession>A0ABU2RRK0</accession>
<evidence type="ECO:0000313" key="2">
    <source>
        <dbReference type="EMBL" id="MDT0431162.1"/>
    </source>
</evidence>
<dbReference type="EMBL" id="JAVREX010000013">
    <property type="protein sequence ID" value="MDT0431162.1"/>
    <property type="molecule type" value="Genomic_DNA"/>
</dbReference>
<gene>
    <name evidence="2" type="ORF">RM649_26415</name>
</gene>
<proteinExistence type="predicted"/>
<evidence type="ECO:0000313" key="3">
    <source>
        <dbReference type="Proteomes" id="UP001183777"/>
    </source>
</evidence>
<reference evidence="3" key="1">
    <citation type="submission" date="2023-07" db="EMBL/GenBank/DDBJ databases">
        <title>30 novel species of actinomycetes from the DSMZ collection.</title>
        <authorList>
            <person name="Nouioui I."/>
        </authorList>
    </citation>
    <scope>NUCLEOTIDE SEQUENCE [LARGE SCALE GENOMIC DNA]</scope>
    <source>
        <strain evidence="3">DSM 41770</strain>
    </source>
</reference>
<evidence type="ECO:0000256" key="1">
    <source>
        <dbReference type="SAM" id="MobiDB-lite"/>
    </source>
</evidence>
<name>A0ABU2RRK0_9ACTN</name>
<sequence>MRVNGYDDGPLVVGEPLLARGSPTTPPPAAEGVAAPATRLLLALPLLDDLDAPTSAVARLGEALTAVGAPQDTTRGTAKGLLAHLLDTARHDPAWDTPLSGS</sequence>